<dbReference type="Gene3D" id="3.40.630.30">
    <property type="match status" value="1"/>
</dbReference>
<comment type="caution">
    <text evidence="2">The sequence shown here is derived from an EMBL/GenBank/DDBJ whole genome shotgun (WGS) entry which is preliminary data.</text>
</comment>
<dbReference type="InterPro" id="IPR053013">
    <property type="entry name" value="LAT"/>
</dbReference>
<dbReference type="InterPro" id="IPR055100">
    <property type="entry name" value="GNAT_LYC1-like"/>
</dbReference>
<protein>
    <recommendedName>
        <fullName evidence="1">LYC1 C-terminal domain-containing protein</fullName>
    </recommendedName>
</protein>
<evidence type="ECO:0000259" key="1">
    <source>
        <dbReference type="Pfam" id="PF22998"/>
    </source>
</evidence>
<reference evidence="2" key="1">
    <citation type="journal article" date="2020" name="Fungal Divers.">
        <title>Resolving the Mortierellaceae phylogeny through synthesis of multi-gene phylogenetics and phylogenomics.</title>
        <authorList>
            <person name="Vandepol N."/>
            <person name="Liber J."/>
            <person name="Desiro A."/>
            <person name="Na H."/>
            <person name="Kennedy M."/>
            <person name="Barry K."/>
            <person name="Grigoriev I.V."/>
            <person name="Miller A.N."/>
            <person name="O'Donnell K."/>
            <person name="Stajich J.E."/>
            <person name="Bonito G."/>
        </authorList>
    </citation>
    <scope>NUCLEOTIDE SEQUENCE</scope>
    <source>
        <strain evidence="2">KOD948</strain>
    </source>
</reference>
<evidence type="ECO:0000313" key="2">
    <source>
        <dbReference type="EMBL" id="KAG0249593.1"/>
    </source>
</evidence>
<gene>
    <name evidence="2" type="ORF">BG011_009113</name>
</gene>
<accession>A0A9P6PLS1</accession>
<dbReference type="Pfam" id="PF22998">
    <property type="entry name" value="GNAT_LYC1-like"/>
    <property type="match status" value="1"/>
</dbReference>
<evidence type="ECO:0000313" key="3">
    <source>
        <dbReference type="Proteomes" id="UP000726737"/>
    </source>
</evidence>
<dbReference type="EMBL" id="JAAAJA010000794">
    <property type="protein sequence ID" value="KAG0249593.1"/>
    <property type="molecule type" value="Genomic_DNA"/>
</dbReference>
<dbReference type="OrthoDB" id="2020070at2759"/>
<proteinExistence type="predicted"/>
<dbReference type="InterPro" id="IPR016181">
    <property type="entry name" value="Acyl_CoA_acyltransferase"/>
</dbReference>
<sequence length="400" mass="45687">MATIHYAQRPQYMTLTLFSHDEVHLIRATTPEIIRRTWTNNKVGFGRGIDLDTWLAGNDTLHSQDFSVQGRNKIWILVPKSFNIQQPDLDLILSSVETYERPGLIASKDQGVRDVATMSIASVFTPERYRGQGYASLMMRLLWKTIKQMDHISFTFLYSAVGPTFYGRIGWAPKRSEEILIPANHFFGPVTSDAATTTATTIRQATLEDVKDQDLTELMNWDATLLRQSMKSWLNKPAATPSANNRVLTAVLPEPNCIKWLLARSRFMARHILKLDPCEITVLGVKDTQSDSFVLWHHDFIEDRLVVTRWCLDSKTEEGQRDMIARAMVQAAQMEAQRWNLSTVVVWNPGQSLADLLELGIRQRYEKAIPSLGLVSSPETDPENVEWIMNEKYAWKVFLS</sequence>
<feature type="domain" description="LYC1 C-terminal" evidence="1">
    <location>
        <begin position="200"/>
        <end position="395"/>
    </location>
</feature>
<dbReference type="PANTHER" id="PTHR34815:SF2">
    <property type="entry name" value="N-ACETYLTRANSFERASE DOMAIN-CONTAINING PROTEIN"/>
    <property type="match status" value="1"/>
</dbReference>
<keyword evidence="3" id="KW-1185">Reference proteome</keyword>
<dbReference type="AlphaFoldDB" id="A0A9P6PLS1"/>
<dbReference type="PANTHER" id="PTHR34815">
    <property type="entry name" value="LYSINE ACETYLTRANSFERASE"/>
    <property type="match status" value="1"/>
</dbReference>
<name>A0A9P6PLS1_9FUNG</name>
<organism evidence="2 3">
    <name type="scientific">Mortierella polycephala</name>
    <dbReference type="NCBI Taxonomy" id="41804"/>
    <lineage>
        <taxon>Eukaryota</taxon>
        <taxon>Fungi</taxon>
        <taxon>Fungi incertae sedis</taxon>
        <taxon>Mucoromycota</taxon>
        <taxon>Mortierellomycotina</taxon>
        <taxon>Mortierellomycetes</taxon>
        <taxon>Mortierellales</taxon>
        <taxon>Mortierellaceae</taxon>
        <taxon>Mortierella</taxon>
    </lineage>
</organism>
<dbReference type="SUPFAM" id="SSF55729">
    <property type="entry name" value="Acyl-CoA N-acyltransferases (Nat)"/>
    <property type="match status" value="1"/>
</dbReference>
<dbReference type="Proteomes" id="UP000726737">
    <property type="component" value="Unassembled WGS sequence"/>
</dbReference>